<reference evidence="4 5" key="1">
    <citation type="submission" date="2024-05" db="EMBL/GenBank/DDBJ databases">
        <title>Haplotype-resolved chromosome-level genome assembly of Huyou (Citrus changshanensis).</title>
        <authorList>
            <person name="Miao C."/>
            <person name="Chen W."/>
            <person name="Wu Y."/>
            <person name="Wang L."/>
            <person name="Zhao S."/>
            <person name="Grierson D."/>
            <person name="Xu C."/>
            <person name="Chen K."/>
        </authorList>
    </citation>
    <scope>NUCLEOTIDE SEQUENCE [LARGE SCALE GENOMIC DNA]</scope>
    <source>
        <strain evidence="4">01-14</strain>
        <tissue evidence="4">Leaf</tissue>
    </source>
</reference>
<evidence type="ECO:0000259" key="3">
    <source>
        <dbReference type="Pfam" id="PF10650"/>
    </source>
</evidence>
<organism evidence="4 5">
    <name type="scientific">Citrus x changshan-huyou</name>
    <dbReference type="NCBI Taxonomy" id="2935761"/>
    <lineage>
        <taxon>Eukaryota</taxon>
        <taxon>Viridiplantae</taxon>
        <taxon>Streptophyta</taxon>
        <taxon>Embryophyta</taxon>
        <taxon>Tracheophyta</taxon>
        <taxon>Spermatophyta</taxon>
        <taxon>Magnoliopsida</taxon>
        <taxon>eudicotyledons</taxon>
        <taxon>Gunneridae</taxon>
        <taxon>Pentapetalae</taxon>
        <taxon>rosids</taxon>
        <taxon>malvids</taxon>
        <taxon>Sapindales</taxon>
        <taxon>Rutaceae</taxon>
        <taxon>Aurantioideae</taxon>
        <taxon>Citrus</taxon>
    </lineage>
</organism>
<dbReference type="GO" id="GO:0000178">
    <property type="term" value="C:exosome (RNase complex)"/>
    <property type="evidence" value="ECO:0007669"/>
    <property type="project" value="TreeGrafter"/>
</dbReference>
<dbReference type="InterPro" id="IPR039278">
    <property type="entry name" value="Red1"/>
</dbReference>
<dbReference type="Proteomes" id="UP001428341">
    <property type="component" value="Unassembled WGS sequence"/>
</dbReference>
<feature type="region of interest" description="Disordered" evidence="2">
    <location>
        <begin position="623"/>
        <end position="665"/>
    </location>
</feature>
<feature type="compositionally biased region" description="Basic and acidic residues" evidence="2">
    <location>
        <begin position="16"/>
        <end position="28"/>
    </location>
</feature>
<feature type="compositionally biased region" description="Polar residues" evidence="2">
    <location>
        <begin position="655"/>
        <end position="665"/>
    </location>
</feature>
<feature type="region of interest" description="Disordered" evidence="2">
    <location>
        <begin position="1"/>
        <end position="96"/>
    </location>
</feature>
<protein>
    <recommendedName>
        <fullName evidence="3">Putative zinc-finger domain-containing protein</fullName>
    </recommendedName>
</protein>
<dbReference type="PANTHER" id="PTHR21563">
    <property type="entry name" value="ZINC FINGER C3H1 DOMAIN-CONTAINING PROTEIN"/>
    <property type="match status" value="1"/>
</dbReference>
<feature type="coiled-coil region" evidence="1">
    <location>
        <begin position="490"/>
        <end position="520"/>
    </location>
</feature>
<dbReference type="InterPro" id="IPR019607">
    <property type="entry name" value="Putative_zinc-finger_domain"/>
</dbReference>
<feature type="compositionally biased region" description="Polar residues" evidence="2">
    <location>
        <begin position="1"/>
        <end position="15"/>
    </location>
</feature>
<dbReference type="GO" id="GO:0005634">
    <property type="term" value="C:nucleus"/>
    <property type="evidence" value="ECO:0007669"/>
    <property type="project" value="TreeGrafter"/>
</dbReference>
<sequence length="1752" mass="196199">MKTMNNIEAGSANQKPNEELTNKTREEGEVSSSDDEENPGSCFAHATAAVGHPAETVPASKYSQRTQMVKNASGNNLSCTVDIQPRNTTQSNSLKSFEQNRVTFKSNTPGWFPSSGKNDNLVISFSDDDSGSDTEDHRHKTAFENKSNTTRVDGSGRPPTSSAVKVKNLQQTARNVSKAIPKKLSPSRTLTTTRNHGGANSWVSRPPSVDQRSRVRNFSIKTKLGSLECGDQVGLRNSKLQDLRQQIALRESELKLKAAQQNKDLVIDSCENYHLGRLDQKEPDKKRLKVSGSYSHRLTTDGRQDIPATKSTVPVKEPTPERSSLQDGNKVDRSQKDIPRSRIESEIVKWDKQNGNQVHVPPENVLSVVKDVANPNTSCNQSDRDSRRVNTGPVLHNTSQLANMTSSNFPKNAERIESDPASRAAGRHPSSFLSNATREQNVMENSEYTKAISGDKIDGPSFNNVHQVNTASLGNFSGNGNVSGNSNVDIQSLLDMEELLDKELEEAQEHRRICEIEERKALKAYRKAQRALIEANASCTKLYRQRELCSARFRSFVMDDSNLLWSSGQHETLGNEFDLSKHVSGNMHLAPTSTHQMQSGYVGYNQGGYDSSMQCINGDLQNFSHEHENGQNLGSEPCSEQDASTSELLPRKSKNALNGISPQSNELMVSADEDEEACQLDLESVQPNFEYQQKDQIAEGRQISTDYRHNNKLSAVSSQDPLLLEATLRSELFARLGMRTFSKDSGSCFNVEPSVEQRADNDIGSDKMQMSNGSVPSSGEQSQQHDIGGTDKPERRIQEAPFQIQDKCLVEKGLLEFHSTYHSKGNKFPTTMNHSTSVLLSPPILRGAFGHLKSELCIALSNQSGNQHNHGRNFEIEEVACVNSDKTQACYLIANSKPDIVKGYVGKEMGSYTCNLAIDPLWPLCMYELRGKCNNDECPWQHVKYFADRNKNLHDDSDSAGCQIGSTIPQEHCNVGTKLSKGHDILTPPTYIVGLDILKADSYQYQSVIARRHGLCWQKCLSVSLAISSIYPKDLPADLSLIGDGRIECIGSWNRQSSFFRSRNGVLNKLKQVELSNEQCVEMALLILNQDANKLEGMKKALTFLSRALEADPTSEILWITYLLIFYSNTNSVGKDDMFSYSVRYSMNSNVLRADVMKVKHNEGSYALWLMYINSRTQLNHRLDAYDAALSVLCRCASASDGDEMHASACILDLFLQMLQCFCMSGNTEKAIQRISRLLIPAIGSNDRHSLFLSDILTCLTISDKLIFWVCCVYLVIYRKLPDAVLQLLECEKELFAIDWPPVQLEDDEKQRAIKLIEMAVNSVELYSNGESLEKETNLRSAHCFAVNHIWCMAVLNGLECSMNLLEKYIKLYPSCLELVLMKARLQKHDFGDLSSVGFEEALIKWPKGVPGIQCIWNQYVEYALQNGRHDFAAELMDRWFHSVWKVQYSQVEISDPLVADMSHSSPESTSTSDPEFSVSNRNQMDVMFGYLNLSLHRLLQNDWNEARLAIDAALKAAASEHFKHCVREHAMLLLINESEPKEGAPISWQLKLLNSYLDRARSLPYLKLLPRQFINNIERPRLQQLIDNLLSPVSSDFSLVNLVLEVCYGPSLLPRNFSKLKDLVDFVEGIMEIVPSNYQLAFSVFKLLNKDHNPNITDAVPESVLFWASSSLVSAIFHAVPVAPEYVWVEAAGILGNISSIEEISERFFKRALSVYPFSIKLWKCYYDLSKTKGDSNTIVKAAREKGIELD</sequence>
<comment type="caution">
    <text evidence="4">The sequence shown here is derived from an EMBL/GenBank/DDBJ whole genome shotgun (WGS) entry which is preliminary data.</text>
</comment>
<keyword evidence="1" id="KW-0175">Coiled coil</keyword>
<dbReference type="InterPro" id="IPR011990">
    <property type="entry name" value="TPR-like_helical_dom_sf"/>
</dbReference>
<feature type="compositionally biased region" description="Polar residues" evidence="2">
    <location>
        <begin position="144"/>
        <end position="166"/>
    </location>
</feature>
<evidence type="ECO:0000313" key="4">
    <source>
        <dbReference type="EMBL" id="KAK9186878.1"/>
    </source>
</evidence>
<feature type="region of interest" description="Disordered" evidence="2">
    <location>
        <begin position="758"/>
        <end position="794"/>
    </location>
</feature>
<feature type="region of interest" description="Disordered" evidence="2">
    <location>
        <begin position="283"/>
        <end position="343"/>
    </location>
</feature>
<proteinExistence type="predicted"/>
<evidence type="ECO:0000313" key="5">
    <source>
        <dbReference type="Proteomes" id="UP001428341"/>
    </source>
</evidence>
<feature type="compositionally biased region" description="Polar residues" evidence="2">
    <location>
        <begin position="768"/>
        <end position="785"/>
    </location>
</feature>
<dbReference type="EMBL" id="JBCGBO010000007">
    <property type="protein sequence ID" value="KAK9186878.1"/>
    <property type="molecule type" value="Genomic_DNA"/>
</dbReference>
<name>A0AAP0LT31_9ROSI</name>
<feature type="compositionally biased region" description="Basic and acidic residues" evidence="2">
    <location>
        <begin position="329"/>
        <end position="343"/>
    </location>
</feature>
<dbReference type="Pfam" id="PF10650">
    <property type="entry name" value="zf-C3H1"/>
    <property type="match status" value="1"/>
</dbReference>
<feature type="compositionally biased region" description="Polar residues" evidence="2">
    <location>
        <begin position="186"/>
        <end position="195"/>
    </location>
</feature>
<keyword evidence="5" id="KW-1185">Reference proteome</keyword>
<feature type="domain" description="Putative zinc-finger" evidence="3">
    <location>
        <begin position="924"/>
        <end position="944"/>
    </location>
</feature>
<feature type="region of interest" description="Disordered" evidence="2">
    <location>
        <begin position="181"/>
        <end position="210"/>
    </location>
</feature>
<feature type="compositionally biased region" description="Polar residues" evidence="2">
    <location>
        <begin position="61"/>
        <end position="96"/>
    </location>
</feature>
<gene>
    <name evidence="4" type="ORF">WN944_018267</name>
</gene>
<evidence type="ECO:0000256" key="2">
    <source>
        <dbReference type="SAM" id="MobiDB-lite"/>
    </source>
</evidence>
<dbReference type="SUPFAM" id="SSF48452">
    <property type="entry name" value="TPR-like"/>
    <property type="match status" value="1"/>
</dbReference>
<dbReference type="PANTHER" id="PTHR21563:SF3">
    <property type="entry name" value="ZINC FINGER C3H1 DOMAIN-CONTAINING PROTEIN"/>
    <property type="match status" value="1"/>
</dbReference>
<feature type="region of interest" description="Disordered" evidence="2">
    <location>
        <begin position="123"/>
        <end position="166"/>
    </location>
</feature>
<feature type="compositionally biased region" description="Basic and acidic residues" evidence="2">
    <location>
        <begin position="134"/>
        <end position="143"/>
    </location>
</feature>
<evidence type="ECO:0000256" key="1">
    <source>
        <dbReference type="SAM" id="Coils"/>
    </source>
</evidence>
<accession>A0AAP0LT31</accession>